<dbReference type="EMBL" id="WIEZ01000004">
    <property type="protein sequence ID" value="NKM45251.1"/>
    <property type="molecule type" value="Genomic_DNA"/>
</dbReference>
<evidence type="ECO:0000256" key="1">
    <source>
        <dbReference type="ARBA" id="ARBA00010646"/>
    </source>
</evidence>
<dbReference type="Proteomes" id="UP000662259">
    <property type="component" value="Unassembled WGS sequence"/>
</dbReference>
<dbReference type="GO" id="GO:0016052">
    <property type="term" value="P:carbohydrate catabolic process"/>
    <property type="evidence" value="ECO:0007669"/>
    <property type="project" value="TreeGrafter"/>
</dbReference>
<dbReference type="RefSeq" id="WP_168275755.1">
    <property type="nucleotide sequence ID" value="NZ_WIEZ01000004.1"/>
</dbReference>
<protein>
    <submittedName>
        <fullName evidence="6">Glycosyl hydrolase</fullName>
    </submittedName>
</protein>
<evidence type="ECO:0000256" key="4">
    <source>
        <dbReference type="SAM" id="MobiDB-lite"/>
    </source>
</evidence>
<dbReference type="Gene3D" id="3.20.20.80">
    <property type="entry name" value="Glycosidases"/>
    <property type="match status" value="1"/>
</dbReference>
<evidence type="ECO:0000313" key="7">
    <source>
        <dbReference type="Proteomes" id="UP000662259"/>
    </source>
</evidence>
<dbReference type="GO" id="GO:0016998">
    <property type="term" value="P:cell wall macromolecule catabolic process"/>
    <property type="evidence" value="ECO:0007669"/>
    <property type="project" value="InterPro"/>
</dbReference>
<dbReference type="GO" id="GO:0009253">
    <property type="term" value="P:peptidoglycan catabolic process"/>
    <property type="evidence" value="ECO:0007669"/>
    <property type="project" value="InterPro"/>
</dbReference>
<reference evidence="6" key="1">
    <citation type="submission" date="2019-10" db="EMBL/GenBank/DDBJ databases">
        <title>Rhizobium leguminosarum symbiovar viciae collection.</title>
        <authorList>
            <person name="Boivin S."/>
            <person name="Lepetit M."/>
        </authorList>
    </citation>
    <scope>NUCLEOTIDE SEQUENCE</scope>
    <source>
        <strain evidence="6">L143</strain>
    </source>
</reference>
<evidence type="ECO:0000256" key="3">
    <source>
        <dbReference type="ARBA" id="ARBA00023295"/>
    </source>
</evidence>
<feature type="region of interest" description="Disordered" evidence="4">
    <location>
        <begin position="39"/>
        <end position="73"/>
    </location>
</feature>
<comment type="caution">
    <text evidence="6">The sequence shown here is derived from an EMBL/GenBank/DDBJ whole genome shotgun (WGS) entry which is preliminary data.</text>
</comment>
<name>A0A8I2GNY3_RHILV</name>
<dbReference type="AlphaFoldDB" id="A0A8I2GNY3"/>
<feature type="compositionally biased region" description="Polar residues" evidence="4">
    <location>
        <begin position="58"/>
        <end position="67"/>
    </location>
</feature>
<dbReference type="InterPro" id="IPR017853">
    <property type="entry name" value="GH"/>
</dbReference>
<dbReference type="SUPFAM" id="SSF51445">
    <property type="entry name" value="(Trans)glycosidases"/>
    <property type="match status" value="1"/>
</dbReference>
<organism evidence="6 7">
    <name type="scientific">Rhizobium leguminosarum bv. viciae</name>
    <dbReference type="NCBI Taxonomy" id="387"/>
    <lineage>
        <taxon>Bacteria</taxon>
        <taxon>Pseudomonadati</taxon>
        <taxon>Pseudomonadota</taxon>
        <taxon>Alphaproteobacteria</taxon>
        <taxon>Hyphomicrobiales</taxon>
        <taxon>Rhizobiaceae</taxon>
        <taxon>Rhizobium/Agrobacterium group</taxon>
        <taxon>Rhizobium</taxon>
    </lineage>
</organism>
<keyword evidence="5" id="KW-0732">Signal</keyword>
<dbReference type="PANTHER" id="PTHR34135:SF2">
    <property type="entry name" value="LYSOZYME"/>
    <property type="match status" value="1"/>
</dbReference>
<dbReference type="Pfam" id="PF01183">
    <property type="entry name" value="Glyco_hydro_25"/>
    <property type="match status" value="1"/>
</dbReference>
<evidence type="ECO:0000313" key="6">
    <source>
        <dbReference type="EMBL" id="NKM45251.1"/>
    </source>
</evidence>
<dbReference type="InterPro" id="IPR018077">
    <property type="entry name" value="Glyco_hydro_fam25_subgr"/>
</dbReference>
<gene>
    <name evidence="6" type="ORF">GFL91_09675</name>
</gene>
<dbReference type="SMART" id="SM00641">
    <property type="entry name" value="Glyco_25"/>
    <property type="match status" value="1"/>
</dbReference>
<feature type="signal peptide" evidence="5">
    <location>
        <begin position="1"/>
        <end position="25"/>
    </location>
</feature>
<dbReference type="GO" id="GO:0003796">
    <property type="term" value="F:lysozyme activity"/>
    <property type="evidence" value="ECO:0007669"/>
    <property type="project" value="InterPro"/>
</dbReference>
<keyword evidence="3" id="KW-0326">Glycosidase</keyword>
<dbReference type="PROSITE" id="PS51904">
    <property type="entry name" value="GLYCOSYL_HYDROL_F25_2"/>
    <property type="match status" value="1"/>
</dbReference>
<evidence type="ECO:0000256" key="2">
    <source>
        <dbReference type="ARBA" id="ARBA00022801"/>
    </source>
</evidence>
<dbReference type="CDD" id="cd06413">
    <property type="entry name" value="GH25_muramidase_1"/>
    <property type="match status" value="1"/>
</dbReference>
<comment type="similarity">
    <text evidence="1">Belongs to the glycosyl hydrolase 25 family.</text>
</comment>
<dbReference type="InterPro" id="IPR002053">
    <property type="entry name" value="Glyco_hydro_25"/>
</dbReference>
<accession>A0A8I2GNY3</accession>
<sequence>MRPSAVPAILLATLILSGCAASSGAEDVLTPVPSAETTNAITKPSGPIPAAVVGDAAPQSSAPQQPLSWAGQEPQALVPADGAVGMPMPTERPVAMLMPAEPGINPDGGPKSSTRSRIYGHRFRDAKPINFGRISPRKLAVHGVDVSRWQGEIDWETLRKQGANFVYIKATDGGDHLDPMFRKNWRRAKEAGLKHGAYHFFYWCRTGGEQADWFIRNVPKEANALPPVIDVEWNGESSCKQRLSRKRVLEKMQVFMDKVERHYGQRPIIYTAPDFYRDNLKGELLNYPFWLRSVAAHPSKVYPGRKWVFWQYSGSGLSEGVDGKIDLNVFNGDESDWHDWVASR</sequence>
<dbReference type="PANTHER" id="PTHR34135">
    <property type="entry name" value="LYSOZYME"/>
    <property type="match status" value="1"/>
</dbReference>
<evidence type="ECO:0000256" key="5">
    <source>
        <dbReference type="SAM" id="SignalP"/>
    </source>
</evidence>
<keyword evidence="2 6" id="KW-0378">Hydrolase</keyword>
<feature type="chain" id="PRO_5034885809" evidence="5">
    <location>
        <begin position="26"/>
        <end position="344"/>
    </location>
</feature>
<proteinExistence type="inferred from homology"/>
<dbReference type="PROSITE" id="PS51257">
    <property type="entry name" value="PROKAR_LIPOPROTEIN"/>
    <property type="match status" value="1"/>
</dbReference>